<dbReference type="SUPFAM" id="SSF46589">
    <property type="entry name" value="tRNA-binding arm"/>
    <property type="match status" value="1"/>
</dbReference>
<dbReference type="Gene3D" id="3.90.740.10">
    <property type="entry name" value="Valyl/Leucyl/Isoleucyl-tRNA synthetase, editing domain"/>
    <property type="match status" value="1"/>
</dbReference>
<evidence type="ECO:0000256" key="9">
    <source>
        <dbReference type="SAM" id="Coils"/>
    </source>
</evidence>
<dbReference type="SUPFAM" id="SSF47323">
    <property type="entry name" value="Anticodon-binding domain of a subclass of class I aminoacyl-tRNA synthetases"/>
    <property type="match status" value="1"/>
</dbReference>
<dbReference type="PANTHER" id="PTHR11946:SF93">
    <property type="entry name" value="VALINE--TRNA LIGASE, CHLOROPLASTIC_MITOCHONDRIAL 2"/>
    <property type="match status" value="1"/>
</dbReference>
<dbReference type="InterPro" id="IPR014729">
    <property type="entry name" value="Rossmann-like_a/b/a_fold"/>
</dbReference>
<dbReference type="PANTHER" id="PTHR11946">
    <property type="entry name" value="VALYL-TRNA SYNTHETASES"/>
    <property type="match status" value="1"/>
</dbReference>
<dbReference type="InterPro" id="IPR002300">
    <property type="entry name" value="aa-tRNA-synth_Ia"/>
</dbReference>
<dbReference type="InterPro" id="IPR009080">
    <property type="entry name" value="tRNAsynth_Ia_anticodon-bd"/>
</dbReference>
<dbReference type="GO" id="GO:0006438">
    <property type="term" value="P:valyl-tRNA aminoacylation"/>
    <property type="evidence" value="ECO:0007669"/>
    <property type="project" value="InterPro"/>
</dbReference>
<dbReference type="GO" id="GO:0004832">
    <property type="term" value="F:valine-tRNA ligase activity"/>
    <property type="evidence" value="ECO:0007669"/>
    <property type="project" value="UniProtKB-EC"/>
</dbReference>
<dbReference type="EC" id="6.1.1.9" evidence="1"/>
<dbReference type="Gene3D" id="1.10.287.380">
    <property type="entry name" value="Valyl-tRNA synthetase, C-terminal domain"/>
    <property type="match status" value="1"/>
</dbReference>
<dbReference type="GO" id="GO:0005524">
    <property type="term" value="F:ATP binding"/>
    <property type="evidence" value="ECO:0007669"/>
    <property type="project" value="UniProtKB-KW"/>
</dbReference>
<comment type="catalytic activity">
    <reaction evidence="8">
        <text>tRNA(Val) + L-valine + ATP = L-valyl-tRNA(Val) + AMP + diphosphate</text>
        <dbReference type="Rhea" id="RHEA:10704"/>
        <dbReference type="Rhea" id="RHEA-COMP:9672"/>
        <dbReference type="Rhea" id="RHEA-COMP:9708"/>
        <dbReference type="ChEBI" id="CHEBI:30616"/>
        <dbReference type="ChEBI" id="CHEBI:33019"/>
        <dbReference type="ChEBI" id="CHEBI:57762"/>
        <dbReference type="ChEBI" id="CHEBI:78442"/>
        <dbReference type="ChEBI" id="CHEBI:78537"/>
        <dbReference type="ChEBI" id="CHEBI:456215"/>
        <dbReference type="EC" id="6.1.1.9"/>
    </reaction>
</comment>
<dbReference type="Gene3D" id="3.40.50.620">
    <property type="entry name" value="HUPs"/>
    <property type="match status" value="1"/>
</dbReference>
<keyword evidence="3" id="KW-0547">Nucleotide-binding</keyword>
<evidence type="ECO:0000256" key="8">
    <source>
        <dbReference type="ARBA" id="ARBA00047552"/>
    </source>
</evidence>
<evidence type="ECO:0000259" key="10">
    <source>
        <dbReference type="Pfam" id="PF00133"/>
    </source>
</evidence>
<feature type="domain" description="Aminoacyl-tRNA synthetase class Ia" evidence="10">
    <location>
        <begin position="126"/>
        <end position="333"/>
    </location>
</feature>
<reference evidence="12" key="1">
    <citation type="journal article" date="2012" name="Science">
        <title>Fermentation, hydrogen, and sulfur metabolism in multiple uncultivated bacterial phyla.</title>
        <authorList>
            <person name="Wrighton K.C."/>
            <person name="Thomas B.C."/>
            <person name="Sharon I."/>
            <person name="Miller C.S."/>
            <person name="Castelle C.J."/>
            <person name="VerBerkmoes N.C."/>
            <person name="Wilkins M.J."/>
            <person name="Hettich R.L."/>
            <person name="Lipton M.S."/>
            <person name="Williams K.H."/>
            <person name="Long P.E."/>
            <person name="Banfield J.F."/>
        </authorList>
    </citation>
    <scope>NUCLEOTIDE SEQUENCE [LARGE SCALE GENOMIC DNA]</scope>
</reference>
<dbReference type="InterPro" id="IPR002303">
    <property type="entry name" value="Valyl-tRNA_ligase"/>
</dbReference>
<comment type="caution">
    <text evidence="12">The sequence shown here is derived from an EMBL/GenBank/DDBJ whole genome shotgun (WGS) entry which is preliminary data.</text>
</comment>
<evidence type="ECO:0000256" key="6">
    <source>
        <dbReference type="ARBA" id="ARBA00023146"/>
    </source>
</evidence>
<dbReference type="SUPFAM" id="SSF50677">
    <property type="entry name" value="ValRS/IleRS/LeuRS editing domain"/>
    <property type="match status" value="1"/>
</dbReference>
<protein>
    <recommendedName>
        <fullName evidence="1">valine--tRNA ligase</fullName>
        <ecNumber evidence="1">6.1.1.9</ecNumber>
    </recommendedName>
    <alternativeName>
        <fullName evidence="7">Valyl-tRNA synthetase</fullName>
    </alternativeName>
</protein>
<gene>
    <name evidence="12" type="ORF">ACD_78C00201G0010</name>
</gene>
<dbReference type="InterPro" id="IPR013155">
    <property type="entry name" value="M/V/L/I-tRNA-synth_anticd-bd"/>
</dbReference>
<keyword evidence="6" id="KW-0030">Aminoacyl-tRNA synthetase</keyword>
<proteinExistence type="predicted"/>
<dbReference type="InterPro" id="IPR037118">
    <property type="entry name" value="Val-tRNA_synth_C_sf"/>
</dbReference>
<name>K1XHY4_9BACT</name>
<keyword evidence="9" id="KW-0175">Coiled coil</keyword>
<evidence type="ECO:0000256" key="4">
    <source>
        <dbReference type="ARBA" id="ARBA00022840"/>
    </source>
</evidence>
<dbReference type="Pfam" id="PF08264">
    <property type="entry name" value="Anticodon_1"/>
    <property type="match status" value="1"/>
</dbReference>
<dbReference type="InterPro" id="IPR033705">
    <property type="entry name" value="Anticodon_Ia_Val"/>
</dbReference>
<dbReference type="CDD" id="cd07962">
    <property type="entry name" value="Anticodon_Ia_Val"/>
    <property type="match status" value="1"/>
</dbReference>
<keyword evidence="4" id="KW-0067">ATP-binding</keyword>
<dbReference type="GO" id="GO:0005829">
    <property type="term" value="C:cytosol"/>
    <property type="evidence" value="ECO:0007669"/>
    <property type="project" value="TreeGrafter"/>
</dbReference>
<evidence type="ECO:0000256" key="2">
    <source>
        <dbReference type="ARBA" id="ARBA00022598"/>
    </source>
</evidence>
<sequence>MAVHPKDKRFKKLIGRKVILPIVNKEIEIIGDEMVDMNFGTGVVKITPAHDPADFETGKRHGLRLDYKVIDKNGFMTEEAGIFAGQDVLTARENIVELLKSKGNLVKVEPYTHKVGYCSRGGCRVESIVSTQWFVKSSELAKKVITGYKKGEFEIVPERFEKTFEDWIYNLRDWCVSRQLWWGHQIPAYYDVKTQELLTVSLDEEAVFAKYGKENVYRDADVLDTWFSSALWPFSVLDWTPENPWELFKKFYPAQVLETGYDILFFWVIRMLLMGYEYTGQTPFKTIYLHGLILTEDGKKMSKSVGNVIDPLDVIEQYSTDALRLTCSIGNTPGNNLSFSLRDVENNSVFLNKIWNVVRFVHANIGEVTDDYSLLRAKMENNWTSFLPHEQWILSRLKSTIDNVTNGMERFNFSDAWQDLVAFTRDEFADFFIEEYKLTKTTTENGRDVLAFTLLSLLKLWHPYIPFATEELYGIVTNGNKEDSKKEWSSNEDWEAKRGVQDKVYDERASEIWVWNSSFRDSSSLMDSEWASLSIVRNKKIEADTLVLFEAIRTIRNIRATKGVKPGELVDMAILAPKKSLDILKENEIIFLGLAKIKEMIITKNKLDDPSIAYAVTGDIELFITIPVNEANTEEEKKRLKEQIENRKEYLRAQDLKLLNADFVRNAPEKIVRIEQDKRAQAADQLKKLEEKFNSLI</sequence>
<dbReference type="AlphaFoldDB" id="K1XHY4"/>
<dbReference type="InterPro" id="IPR009008">
    <property type="entry name" value="Val/Leu/Ile-tRNA-synth_edit"/>
</dbReference>
<feature type="domain" description="Methionyl/Valyl/Leucyl/Isoleucyl-tRNA synthetase anticodon-binding" evidence="11">
    <location>
        <begin position="390"/>
        <end position="569"/>
    </location>
</feature>
<dbReference type="PRINTS" id="PR00986">
    <property type="entry name" value="TRNASYNTHVAL"/>
</dbReference>
<dbReference type="Pfam" id="PF00133">
    <property type="entry name" value="tRNA-synt_1"/>
    <property type="match status" value="1"/>
</dbReference>
<dbReference type="EMBL" id="AMFJ01034201">
    <property type="protein sequence ID" value="EKD29955.1"/>
    <property type="molecule type" value="Genomic_DNA"/>
</dbReference>
<keyword evidence="5" id="KW-0648">Protein biosynthesis</keyword>
<evidence type="ECO:0000256" key="3">
    <source>
        <dbReference type="ARBA" id="ARBA00022741"/>
    </source>
</evidence>
<dbReference type="GO" id="GO:0002161">
    <property type="term" value="F:aminoacyl-tRNA deacylase activity"/>
    <property type="evidence" value="ECO:0007669"/>
    <property type="project" value="InterPro"/>
</dbReference>
<keyword evidence="2" id="KW-0436">Ligase</keyword>
<evidence type="ECO:0000313" key="12">
    <source>
        <dbReference type="EMBL" id="EKD29955.1"/>
    </source>
</evidence>
<evidence type="ECO:0000256" key="5">
    <source>
        <dbReference type="ARBA" id="ARBA00022917"/>
    </source>
</evidence>
<evidence type="ECO:0000259" key="11">
    <source>
        <dbReference type="Pfam" id="PF08264"/>
    </source>
</evidence>
<dbReference type="Gene3D" id="1.10.730.10">
    <property type="entry name" value="Isoleucyl-tRNA Synthetase, Domain 1"/>
    <property type="match status" value="1"/>
</dbReference>
<evidence type="ECO:0000256" key="7">
    <source>
        <dbReference type="ARBA" id="ARBA00029936"/>
    </source>
</evidence>
<organism evidence="12">
    <name type="scientific">uncultured bacterium</name>
    <name type="common">gcode 4</name>
    <dbReference type="NCBI Taxonomy" id="1234023"/>
    <lineage>
        <taxon>Bacteria</taxon>
        <taxon>environmental samples</taxon>
    </lineage>
</organism>
<dbReference type="SUPFAM" id="SSF52374">
    <property type="entry name" value="Nucleotidylyl transferase"/>
    <property type="match status" value="1"/>
</dbReference>
<accession>K1XHY4</accession>
<evidence type="ECO:0000256" key="1">
    <source>
        <dbReference type="ARBA" id="ARBA00013169"/>
    </source>
</evidence>
<feature type="coiled-coil region" evidence="9">
    <location>
        <begin position="630"/>
        <end position="692"/>
    </location>
</feature>
<dbReference type="InterPro" id="IPR010978">
    <property type="entry name" value="tRNA-bd_arm"/>
</dbReference>